<accession>A0A8S5P2T5</accession>
<keyword evidence="1" id="KW-0472">Membrane</keyword>
<dbReference type="EMBL" id="BK015323">
    <property type="protein sequence ID" value="DAE01290.1"/>
    <property type="molecule type" value="Genomic_DNA"/>
</dbReference>
<sequence length="37" mass="4443">MSMMPSFYHRSTSYSNIFLLICFISMNIYCPFSIIFH</sequence>
<protein>
    <submittedName>
        <fullName evidence="2">Uncharacterized protein</fullName>
    </submittedName>
</protein>
<organism evidence="2">
    <name type="scientific">Siphoviridae sp. ctJcm18</name>
    <dbReference type="NCBI Taxonomy" id="2825433"/>
    <lineage>
        <taxon>Viruses</taxon>
        <taxon>Duplodnaviria</taxon>
        <taxon>Heunggongvirae</taxon>
        <taxon>Uroviricota</taxon>
        <taxon>Caudoviricetes</taxon>
    </lineage>
</organism>
<feature type="transmembrane region" description="Helical" evidence="1">
    <location>
        <begin position="12"/>
        <end position="36"/>
    </location>
</feature>
<name>A0A8S5P2T5_9CAUD</name>
<evidence type="ECO:0000256" key="1">
    <source>
        <dbReference type="SAM" id="Phobius"/>
    </source>
</evidence>
<proteinExistence type="predicted"/>
<keyword evidence="1" id="KW-1133">Transmembrane helix</keyword>
<keyword evidence="1" id="KW-0812">Transmembrane</keyword>
<evidence type="ECO:0000313" key="2">
    <source>
        <dbReference type="EMBL" id="DAE01290.1"/>
    </source>
</evidence>
<reference evidence="2" key="1">
    <citation type="journal article" date="2021" name="Proc. Natl. Acad. Sci. U.S.A.">
        <title>A Catalog of Tens of Thousands of Viruses from Human Metagenomes Reveals Hidden Associations with Chronic Diseases.</title>
        <authorList>
            <person name="Tisza M.J."/>
            <person name="Buck C.B."/>
        </authorList>
    </citation>
    <scope>NUCLEOTIDE SEQUENCE</scope>
    <source>
        <strain evidence="2">CtJcm18</strain>
    </source>
</reference>